<feature type="domain" description="HTH crp-type" evidence="6">
    <location>
        <begin position="155"/>
        <end position="226"/>
    </location>
</feature>
<accession>A0A1H3GMR8</accession>
<sequence length="237" mass="27071">MHLGCDHLCDFQDACIRKVPIFSDLSKEEVHRFQEAVHSKIFAKGQFIFRQGEKSKGLFVLSDGLVKLTILSTDGKEQILRILYPGDFFGQYALLENKTYYANAEALRQTTVCMISKEEFLKIIGHSPKTMFQFLLSVNQKLHESEEWIGARSFLEVEQRLTRYLLYFYQKNNHPGQAFNLPIPKKDFAALIGTTPETLSRKLVGLKKRNIISLEGPRGIKIIDETALQAMVGDIGR</sequence>
<dbReference type="GO" id="GO:0003677">
    <property type="term" value="F:DNA binding"/>
    <property type="evidence" value="ECO:0007669"/>
    <property type="project" value="UniProtKB-KW"/>
</dbReference>
<organism evidence="7 8">
    <name type="scientific">Evansella caseinilytica</name>
    <dbReference type="NCBI Taxonomy" id="1503961"/>
    <lineage>
        <taxon>Bacteria</taxon>
        <taxon>Bacillati</taxon>
        <taxon>Bacillota</taxon>
        <taxon>Bacilli</taxon>
        <taxon>Bacillales</taxon>
        <taxon>Bacillaceae</taxon>
        <taxon>Evansella</taxon>
    </lineage>
</organism>
<evidence type="ECO:0000313" key="7">
    <source>
        <dbReference type="EMBL" id="SDY03619.1"/>
    </source>
</evidence>
<name>A0A1H3GMR8_9BACI</name>
<dbReference type="EMBL" id="FNPI01000001">
    <property type="protein sequence ID" value="SDY03619.1"/>
    <property type="molecule type" value="Genomic_DNA"/>
</dbReference>
<feature type="domain" description="Cyclic nucleotide-binding" evidence="5">
    <location>
        <begin position="21"/>
        <end position="125"/>
    </location>
</feature>
<dbReference type="SMART" id="SM00419">
    <property type="entry name" value="HTH_CRP"/>
    <property type="match status" value="1"/>
</dbReference>
<evidence type="ECO:0000256" key="1">
    <source>
        <dbReference type="ARBA" id="ARBA00023015"/>
    </source>
</evidence>
<keyword evidence="1" id="KW-0805">Transcription regulation</keyword>
<dbReference type="Gene3D" id="1.10.10.10">
    <property type="entry name" value="Winged helix-like DNA-binding domain superfamily/Winged helix DNA-binding domain"/>
    <property type="match status" value="1"/>
</dbReference>
<proteinExistence type="predicted"/>
<dbReference type="InterPro" id="IPR036388">
    <property type="entry name" value="WH-like_DNA-bd_sf"/>
</dbReference>
<dbReference type="SUPFAM" id="SSF51206">
    <property type="entry name" value="cAMP-binding domain-like"/>
    <property type="match status" value="1"/>
</dbReference>
<evidence type="ECO:0000256" key="3">
    <source>
        <dbReference type="ARBA" id="ARBA00023159"/>
    </source>
</evidence>
<dbReference type="PROSITE" id="PS50042">
    <property type="entry name" value="CNMP_BINDING_3"/>
    <property type="match status" value="1"/>
</dbReference>
<protein>
    <submittedName>
        <fullName evidence="7">CRP/FNR family transcriptional regulator, anaerobic regulatory protein</fullName>
    </submittedName>
</protein>
<dbReference type="Proteomes" id="UP000198935">
    <property type="component" value="Unassembled WGS sequence"/>
</dbReference>
<dbReference type="PROSITE" id="PS51063">
    <property type="entry name" value="HTH_CRP_2"/>
    <property type="match status" value="1"/>
</dbReference>
<keyword evidence="2" id="KW-0238">DNA-binding</keyword>
<dbReference type="Pfam" id="PF00027">
    <property type="entry name" value="cNMP_binding"/>
    <property type="match status" value="1"/>
</dbReference>
<dbReference type="InterPro" id="IPR000595">
    <property type="entry name" value="cNMP-bd_dom"/>
</dbReference>
<dbReference type="InterPro" id="IPR050397">
    <property type="entry name" value="Env_Response_Regulators"/>
</dbReference>
<dbReference type="STRING" id="1503961.SAMN05421736_101196"/>
<keyword evidence="8" id="KW-1185">Reference proteome</keyword>
<keyword evidence="3" id="KW-0010">Activator</keyword>
<reference evidence="8" key="1">
    <citation type="submission" date="2016-10" db="EMBL/GenBank/DDBJ databases">
        <authorList>
            <person name="Varghese N."/>
            <person name="Submissions S."/>
        </authorList>
    </citation>
    <scope>NUCLEOTIDE SEQUENCE [LARGE SCALE GENOMIC DNA]</scope>
    <source>
        <strain evidence="8">SP</strain>
    </source>
</reference>
<dbReference type="InterPro" id="IPR012318">
    <property type="entry name" value="HTH_CRP"/>
</dbReference>
<keyword evidence="4" id="KW-0804">Transcription</keyword>
<evidence type="ECO:0000256" key="2">
    <source>
        <dbReference type="ARBA" id="ARBA00023125"/>
    </source>
</evidence>
<dbReference type="Gene3D" id="2.60.120.10">
    <property type="entry name" value="Jelly Rolls"/>
    <property type="match status" value="1"/>
</dbReference>
<gene>
    <name evidence="7" type="ORF">SAMN05421736_101196</name>
</gene>
<evidence type="ECO:0000256" key="4">
    <source>
        <dbReference type="ARBA" id="ARBA00023163"/>
    </source>
</evidence>
<dbReference type="PANTHER" id="PTHR24567:SF28">
    <property type="entry name" value="LISTERIOLYSIN REGULATORY PROTEIN"/>
    <property type="match status" value="1"/>
</dbReference>
<dbReference type="CDD" id="cd00038">
    <property type="entry name" value="CAP_ED"/>
    <property type="match status" value="1"/>
</dbReference>
<evidence type="ECO:0000313" key="8">
    <source>
        <dbReference type="Proteomes" id="UP000198935"/>
    </source>
</evidence>
<dbReference type="InterPro" id="IPR014710">
    <property type="entry name" value="RmlC-like_jellyroll"/>
</dbReference>
<evidence type="ECO:0000259" key="5">
    <source>
        <dbReference type="PROSITE" id="PS50042"/>
    </source>
</evidence>
<evidence type="ECO:0000259" key="6">
    <source>
        <dbReference type="PROSITE" id="PS51063"/>
    </source>
</evidence>
<dbReference type="InterPro" id="IPR036390">
    <property type="entry name" value="WH_DNA-bd_sf"/>
</dbReference>
<dbReference type="PANTHER" id="PTHR24567">
    <property type="entry name" value="CRP FAMILY TRANSCRIPTIONAL REGULATORY PROTEIN"/>
    <property type="match status" value="1"/>
</dbReference>
<dbReference type="SMART" id="SM00100">
    <property type="entry name" value="cNMP"/>
    <property type="match status" value="1"/>
</dbReference>
<dbReference type="InterPro" id="IPR018490">
    <property type="entry name" value="cNMP-bd_dom_sf"/>
</dbReference>
<dbReference type="AlphaFoldDB" id="A0A1H3GMR8"/>
<dbReference type="OrthoDB" id="9798104at2"/>
<dbReference type="SUPFAM" id="SSF46785">
    <property type="entry name" value="Winged helix' DNA-binding domain"/>
    <property type="match status" value="1"/>
</dbReference>
<dbReference type="Pfam" id="PF13545">
    <property type="entry name" value="HTH_Crp_2"/>
    <property type="match status" value="1"/>
</dbReference>
<dbReference type="GO" id="GO:0005829">
    <property type="term" value="C:cytosol"/>
    <property type="evidence" value="ECO:0007669"/>
    <property type="project" value="TreeGrafter"/>
</dbReference>
<dbReference type="GO" id="GO:0003700">
    <property type="term" value="F:DNA-binding transcription factor activity"/>
    <property type="evidence" value="ECO:0007669"/>
    <property type="project" value="TreeGrafter"/>
</dbReference>